<dbReference type="CDD" id="cd03784">
    <property type="entry name" value="GT1_Gtf-like"/>
    <property type="match status" value="1"/>
</dbReference>
<accession>A0ABV6MNH1</accession>
<organism evidence="2 3">
    <name type="scientific">Kutzneria chonburiensis</name>
    <dbReference type="NCBI Taxonomy" id="1483604"/>
    <lineage>
        <taxon>Bacteria</taxon>
        <taxon>Bacillati</taxon>
        <taxon>Actinomycetota</taxon>
        <taxon>Actinomycetes</taxon>
        <taxon>Pseudonocardiales</taxon>
        <taxon>Pseudonocardiaceae</taxon>
        <taxon>Kutzneria</taxon>
    </lineage>
</organism>
<dbReference type="RefSeq" id="WP_273942517.1">
    <property type="nucleotide sequence ID" value="NZ_CP097263.1"/>
</dbReference>
<keyword evidence="3" id="KW-1185">Reference proteome</keyword>
<protein>
    <submittedName>
        <fullName evidence="2">Glycosyltransferase</fullName>
    </submittedName>
</protein>
<evidence type="ECO:0000259" key="1">
    <source>
        <dbReference type="Pfam" id="PF06722"/>
    </source>
</evidence>
<evidence type="ECO:0000313" key="3">
    <source>
        <dbReference type="Proteomes" id="UP001589810"/>
    </source>
</evidence>
<dbReference type="PANTHER" id="PTHR48050:SF13">
    <property type="entry name" value="STEROL 3-BETA-GLUCOSYLTRANSFERASE UGT80A2"/>
    <property type="match status" value="1"/>
</dbReference>
<dbReference type="SUPFAM" id="SSF53756">
    <property type="entry name" value="UDP-Glycosyltransferase/glycogen phosphorylase"/>
    <property type="match status" value="1"/>
</dbReference>
<dbReference type="InterPro" id="IPR050426">
    <property type="entry name" value="Glycosyltransferase_28"/>
</dbReference>
<gene>
    <name evidence="2" type="ORF">ACFFH7_08245</name>
</gene>
<dbReference type="Gene3D" id="3.40.50.2000">
    <property type="entry name" value="Glycogen Phosphorylase B"/>
    <property type="match status" value="2"/>
</dbReference>
<sequence>MRVLLTGMPVYSHLVPMLVPVAKALQAAGHEVAVATGQPPAAELARQGLDHRPLPRMLVGQEFRADPELAKAIGLSADGVPLPELNEMPPGAGFGRLFAGVGAARNAVDLLAVAEEFGPDLIVREGTELAGFLVAEQLGVRCVTLDSSPLAPVRHPGLLPALNQTRATLGMKALPHINELARDAWIGWLPSQWWAENLSSHQHFRAPAATGTLDPEIAALRSDRPLVLVTLGSNAAHMFTDSPLPPIVEALGQLDCTAVVALDRRWDGPSPGNVHLVPFVQQQLLLPACDLFITHAGYNGVREALAAGVPMVAMPLFAEAPANAQRLTELGLGVTVPADATPAGILLACEEVLGDPAFRYAAHGFQRRILGLPGMDELVSALVREAQR</sequence>
<comment type="caution">
    <text evidence="2">The sequence shown here is derived from an EMBL/GenBank/DDBJ whole genome shotgun (WGS) entry which is preliminary data.</text>
</comment>
<dbReference type="EMBL" id="JBHLUD010000002">
    <property type="protein sequence ID" value="MFC0541470.1"/>
    <property type="molecule type" value="Genomic_DNA"/>
</dbReference>
<dbReference type="Pfam" id="PF06722">
    <property type="entry name" value="EryCIII-like_C"/>
    <property type="match status" value="1"/>
</dbReference>
<name>A0ABV6MNH1_9PSEU</name>
<proteinExistence type="predicted"/>
<dbReference type="PANTHER" id="PTHR48050">
    <property type="entry name" value="STEROL 3-BETA-GLUCOSYLTRANSFERASE"/>
    <property type="match status" value="1"/>
</dbReference>
<reference evidence="2 3" key="1">
    <citation type="submission" date="2024-09" db="EMBL/GenBank/DDBJ databases">
        <authorList>
            <person name="Sun Q."/>
            <person name="Mori K."/>
        </authorList>
    </citation>
    <scope>NUCLEOTIDE SEQUENCE [LARGE SCALE GENOMIC DNA]</scope>
    <source>
        <strain evidence="2 3">TBRC 1432</strain>
    </source>
</reference>
<dbReference type="Proteomes" id="UP001589810">
    <property type="component" value="Unassembled WGS sequence"/>
</dbReference>
<evidence type="ECO:0000313" key="2">
    <source>
        <dbReference type="EMBL" id="MFC0541470.1"/>
    </source>
</evidence>
<dbReference type="InterPro" id="IPR002213">
    <property type="entry name" value="UDP_glucos_trans"/>
</dbReference>
<dbReference type="InterPro" id="IPR010610">
    <property type="entry name" value="EryCIII-like_C"/>
</dbReference>
<feature type="domain" description="Erythromycin biosynthesis protein CIII-like C-terminal" evidence="1">
    <location>
        <begin position="248"/>
        <end position="383"/>
    </location>
</feature>